<dbReference type="InterPro" id="IPR026854">
    <property type="entry name" value="VPS13_N"/>
</dbReference>
<dbReference type="WBParaSite" id="jg12252">
    <property type="protein sequence ID" value="jg12252"/>
    <property type="gene ID" value="jg12252"/>
</dbReference>
<comment type="similarity">
    <text evidence="1">Belongs to the VPS13 family.</text>
</comment>
<dbReference type="PANTHER" id="PTHR16166:SF93">
    <property type="entry name" value="INTERMEMBRANE LIPID TRANSFER PROTEIN VPS13"/>
    <property type="match status" value="1"/>
</dbReference>
<organism evidence="9 10">
    <name type="scientific">Ditylenchus dipsaci</name>
    <dbReference type="NCBI Taxonomy" id="166011"/>
    <lineage>
        <taxon>Eukaryota</taxon>
        <taxon>Metazoa</taxon>
        <taxon>Ecdysozoa</taxon>
        <taxon>Nematoda</taxon>
        <taxon>Chromadorea</taxon>
        <taxon>Rhabditida</taxon>
        <taxon>Tylenchina</taxon>
        <taxon>Tylenchomorpha</taxon>
        <taxon>Sphaerularioidea</taxon>
        <taxon>Anguinidae</taxon>
        <taxon>Anguininae</taxon>
        <taxon>Ditylenchus</taxon>
    </lineage>
</organism>
<evidence type="ECO:0000256" key="3">
    <source>
        <dbReference type="ARBA" id="ARBA00023055"/>
    </source>
</evidence>
<dbReference type="PANTHER" id="PTHR16166">
    <property type="entry name" value="VACUOLAR PROTEIN SORTING-ASSOCIATED PROTEIN VPS13"/>
    <property type="match status" value="1"/>
</dbReference>
<dbReference type="Pfam" id="PF12624">
    <property type="entry name" value="VPS13_N"/>
    <property type="match status" value="1"/>
</dbReference>
<feature type="domain" description="Chorein N-terminal" evidence="6">
    <location>
        <begin position="2"/>
        <end position="748"/>
    </location>
</feature>
<evidence type="ECO:0000313" key="10">
    <source>
        <dbReference type="WBParaSite" id="jg12252"/>
    </source>
</evidence>
<accession>A0A915CSW2</accession>
<feature type="compositionally biased region" description="Polar residues" evidence="5">
    <location>
        <begin position="929"/>
        <end position="939"/>
    </location>
</feature>
<evidence type="ECO:0000256" key="5">
    <source>
        <dbReference type="SAM" id="MobiDB-lite"/>
    </source>
</evidence>
<dbReference type="Pfam" id="PF25036">
    <property type="entry name" value="VPS13_VAB"/>
    <property type="match status" value="1"/>
</dbReference>
<protein>
    <submittedName>
        <fullName evidence="10">Vacuolar protein sorting-associated protein 13A</fullName>
    </submittedName>
</protein>
<evidence type="ECO:0000256" key="4">
    <source>
        <dbReference type="SAM" id="Coils"/>
    </source>
</evidence>
<keyword evidence="2" id="KW-0813">Transport</keyword>
<evidence type="ECO:0000259" key="7">
    <source>
        <dbReference type="Pfam" id="PF25036"/>
    </source>
</evidence>
<sequence>MVFESIVADVLNRFLGDFVENLDASKLNIGIWGGDVKLNNLEIKETALDDLDLPIKLKFGYLDSLVLKIPWKNLYTEPVLADIEGLNLIIVPNKGVVYNEEKAKKNAFETKQKVLNRLELNRLNKRKPKDPDQDSFTEKYEDRYSNRSRPFAAGITLEGLDFQTTDSNFKTTIHKETMKIFFKLVSLKNLAVYWNSESQFISDLDSKEDIRKALMSTVASANGQPDDYKYIFGPISMDARLKLNQKPEADGSNWKIPKVDLNIEMGKLSVFLGKLQYQDLLLFLEAQERFNLAERYLKHRPNLTEYRGHYKVWWHCAYNCILEDIHRKRDNWSWERMKNHRKLVKEYKAAWIRHRTEKNASNADKMVIEEAEKKLDVFNLNIARQQAEMDIDRQQLTRTEDQQGKLSGQEVVAQLEKAITPEEKAKLFDAIDYQENIPSTDYPKHYVENRISIQLNTVLLAVDDALVLSMQELFAHVEQRSSAKAIHIKTGVKSVSMDGCGQSMLSLLDTSRDWLHMEIITNPLDGSFDQYVGFHVAPVLLKYHSPVVNRVLEVFKPPGEVRLHQLTTAAIARYEEVKARSTTGLQYAVEQKTKLKLEIRLEPATIVLSQGGSFDESKPSLMAELGVLTINTVDDVSGFHYGDTTDEKLRRLIIQAYDKFQLKLSNVQLLFADCYEKCMDARGDTGSPFHVLKPMEIELNLCKASVADLQIENLRIYGDLPKVSVCISDVRLTQLLELLMSIPTPDFAEEDETGIVDLAAPVSTANLRDRAKMKAIMDVKGWMKRNSIGEMSALLCSRKNALVSGECLEKSDCALAFGELTLKKLSMSGYMTEDGSLKCELSLVSLTMDDRRKESKVPRLLDKKNTSSDEAFFYALYQQNPNGEKKVELTSSQFYLLLSPEFLGALSNFVVVPNMELDTDAKSAIAELKTSSGQTSKPSGDTPKKPGDVPVAGSLTMKCRIREVEVILIENSFKPDDSQALILSFNTFLDAQNESGIQHFEGSVQNLQITSTYFAEHKRHISSYPVLKKLDIVLSGSIVEETKAQDFVIAMDNVHVKVSPSIIRLLSAVATQFTSQQSQEESSKGGKAVLKQYTDYWSPKKIEKRKYWWFREVAEQTEAAVEGGAHQHDIARTVAVPDHSEKAEFAIERFVVTVEAGLGDFTTPMILVESSVKAAAENWTSQLGMDASLQLQVSYYNEAFNVWEPVVEPVQNKENGLWEAWALSMQVRSHGEEEEMPQEAHTPDVIAKPNAQPPKMVVSIEAKEMMDITVTKSLIQLLQELGKSFEDAAKQISPPKSRELPGSAPYLVFNETGLDLKICQSETLKTIESPKSVDAPHGQFVELDVVDSSKTVIGLQLAEDNRRSDLLVELMGTQREVNVMRAEKRCVRLPKEADSGKQYSMLVDTKLENGRHVICLKSLVQFINHLDQPIEVHALRGTSVSMCGVAQPNQEPLHVPLPLLYTATGEFHFKPADESYDLSNDTICWHDFEHLKRSPVRCDLTSNNTQGFYIDTVIEEEKVMGEKGKHFIDKLFTVHLFPPLFLRNHLPVPIHIHKPVDLKLEGGEGVQLNIITGLGMDYSVEYDEVVYSGKLVKQAHHEDLETTKLLAKEDEKKSLQLGLNWATQNLRQELSIYAPYWMVNNTNKRLQYMEFWPGSKLPGFCSCAGGRAADKALENHVCHLPDENPLLLPVNDENFFDNKKAKVNIDGSQWSTEFPLDTAGSQGRVTCRGVGREYELTVDVQLTRSGLTKVVTLSPFYLINNDSRFDIEVRENGTSEWLRVPAESCVDLWPVQESKRKTMTARFAGQEQSTILFPFTETFDAFCKIDSPHIGMNVVCSIAESSSVIHIEPFSPGMVPAILMNATKFPITFKQTTPNGNGRRGSTAVTVDKEQVLEPWHYKAFTWADVTVKNRSLEWTCDSHKQTTDLMRNEFGHYEPSKQYPGYHYWVSFLNGRQRVLLFTNDLAIVTTASEAYEVERLDLQVELSLHGIGMSLVNNLEGLEVLYLAMSSSGIQWEQCQKNRYKAMAVKSMEEFESEYQKWVDKGSPDGWVTSTDYELDFKNWVMRKKGAKKSEVKFRRSFQSGLWMQYRQSPHQTAMHLKLNHVQIDNQLPACVFPCILAAVPPPKSVVANNVPRPFAEFSFVMIQSEHSNVVQIKYLRVLIQEFAIRIDNGLINSALALFSAEATQLPPYSKELFAKDLELTKPQLSQRAITTAASQIKAYYDDLHISPLMMHLSFSQGGTLGGDKKSKANQGGGTNIQSELLNVILKSVGVSLTELQDIVFKLAYFERKCKFYSRDELQAEIQSHYTKQFIKQLYVLVLGLDIIGNPFGLVRDLTSGVTDLFYQPFQGAIQGPEEFAEGAALGIQSLFGHTVGGAAGAVSRIAGTLGKGIAALTMDEDYQRKRQEAINRRPQNIGEGLSRGAKGVGQGVYDGVTGVFFKPIEGAREGGIGGFARGVGKGLIGVVARPVSGVVDFASGTFDSLKTIAGNSEETKPIRPSRLILSDQIIRPYSYEDAIGYKIFRDTDRGKFVDTDHFVTYAVISDRFVFLVTDVRVILSKHQDILGNWTADWELTYSEIKEPKRTPKGVTLELKQKKKGFLGIGASSGKVIEFKNADVAKKVADKLISAYEQFG</sequence>
<evidence type="ECO:0000259" key="6">
    <source>
        <dbReference type="Pfam" id="PF12624"/>
    </source>
</evidence>
<evidence type="ECO:0000256" key="2">
    <source>
        <dbReference type="ARBA" id="ARBA00022448"/>
    </source>
</evidence>
<dbReference type="GO" id="GO:0006869">
    <property type="term" value="P:lipid transport"/>
    <property type="evidence" value="ECO:0007669"/>
    <property type="project" value="UniProtKB-KW"/>
</dbReference>
<feature type="coiled-coil region" evidence="4">
    <location>
        <begin position="368"/>
        <end position="402"/>
    </location>
</feature>
<dbReference type="GO" id="GO:0006623">
    <property type="term" value="P:protein targeting to vacuole"/>
    <property type="evidence" value="ECO:0007669"/>
    <property type="project" value="TreeGrafter"/>
</dbReference>
<feature type="domain" description="Vacuolar protein sorting-associated protein 13 VPS13 adaptor binding" evidence="7">
    <location>
        <begin position="1356"/>
        <end position="1879"/>
    </location>
</feature>
<name>A0A915CSW2_9BILA</name>
<dbReference type="Pfam" id="PF25037">
    <property type="entry name" value="VPS13_C"/>
    <property type="match status" value="1"/>
</dbReference>
<dbReference type="GO" id="GO:0045053">
    <property type="term" value="P:protein retention in Golgi apparatus"/>
    <property type="evidence" value="ECO:0007669"/>
    <property type="project" value="TreeGrafter"/>
</dbReference>
<proteinExistence type="inferred from homology"/>
<dbReference type="InterPro" id="IPR056748">
    <property type="entry name" value="VPS13-like_C"/>
</dbReference>
<evidence type="ECO:0000259" key="8">
    <source>
        <dbReference type="Pfam" id="PF25037"/>
    </source>
</evidence>
<dbReference type="Proteomes" id="UP000887574">
    <property type="component" value="Unplaced"/>
</dbReference>
<dbReference type="InterPro" id="IPR026847">
    <property type="entry name" value="VPS13"/>
</dbReference>
<evidence type="ECO:0000313" key="9">
    <source>
        <dbReference type="Proteomes" id="UP000887574"/>
    </source>
</evidence>
<dbReference type="InterPro" id="IPR009543">
    <property type="entry name" value="VPS13_VAB"/>
</dbReference>
<keyword evidence="4" id="KW-0175">Coiled coil</keyword>
<keyword evidence="3" id="KW-0445">Lipid transport</keyword>
<feature type="domain" description="Intermembrane lipid transfer protein VPS13-like C-terminal" evidence="8">
    <location>
        <begin position="2497"/>
        <end position="2615"/>
    </location>
</feature>
<evidence type="ECO:0000256" key="1">
    <source>
        <dbReference type="ARBA" id="ARBA00006545"/>
    </source>
</evidence>
<keyword evidence="9" id="KW-1185">Reference proteome</keyword>
<reference evidence="10" key="1">
    <citation type="submission" date="2022-11" db="UniProtKB">
        <authorList>
            <consortium name="WormBaseParasite"/>
        </authorList>
    </citation>
    <scope>IDENTIFICATION</scope>
</reference>
<feature type="region of interest" description="Disordered" evidence="5">
    <location>
        <begin position="929"/>
        <end position="949"/>
    </location>
</feature>